<dbReference type="FunFam" id="3.90.226.10:FF:000024">
    <property type="entry name" value="Delta3,5-delta2,4-dienoyl-CoA isomerase"/>
    <property type="match status" value="1"/>
</dbReference>
<dbReference type="Proteomes" id="UP000030672">
    <property type="component" value="Unassembled WGS sequence"/>
</dbReference>
<proteinExistence type="inferred from homology"/>
<evidence type="ECO:0000313" key="10">
    <source>
        <dbReference type="EMBL" id="KEQ65395.1"/>
    </source>
</evidence>
<keyword evidence="8" id="KW-0576">Peroxisome</keyword>
<comment type="subcellular location">
    <subcellularLocation>
        <location evidence="1">Peroxisome</location>
    </subcellularLocation>
</comment>
<gene>
    <name evidence="10" type="ORF">M437DRAFT_42730</name>
</gene>
<evidence type="ECO:0000256" key="9">
    <source>
        <dbReference type="ARBA" id="ARBA00023235"/>
    </source>
</evidence>
<dbReference type="AlphaFoldDB" id="A0A074VX53"/>
<organism evidence="10 11">
    <name type="scientific">Aureobasidium melanogenum (strain CBS 110374)</name>
    <name type="common">Aureobasidium pullulans var. melanogenum</name>
    <dbReference type="NCBI Taxonomy" id="1043003"/>
    <lineage>
        <taxon>Eukaryota</taxon>
        <taxon>Fungi</taxon>
        <taxon>Dikarya</taxon>
        <taxon>Ascomycota</taxon>
        <taxon>Pezizomycotina</taxon>
        <taxon>Dothideomycetes</taxon>
        <taxon>Dothideomycetidae</taxon>
        <taxon>Dothideales</taxon>
        <taxon>Saccotheciaceae</taxon>
        <taxon>Aureobasidium</taxon>
    </lineage>
</organism>
<dbReference type="HOGENOM" id="CLU_009834_7_0_1"/>
<dbReference type="PANTHER" id="PTHR43149">
    <property type="entry name" value="ENOYL-COA HYDRATASE"/>
    <property type="match status" value="1"/>
</dbReference>
<evidence type="ECO:0000256" key="2">
    <source>
        <dbReference type="ARBA" id="ARBA00005005"/>
    </source>
</evidence>
<accession>A0A074VX53</accession>
<evidence type="ECO:0000256" key="3">
    <source>
        <dbReference type="ARBA" id="ARBA00005254"/>
    </source>
</evidence>
<dbReference type="RefSeq" id="XP_040882418.1">
    <property type="nucleotide sequence ID" value="XM_041020623.1"/>
</dbReference>
<dbReference type="GeneID" id="63913996"/>
<dbReference type="InterPro" id="IPR001753">
    <property type="entry name" value="Enoyl-CoA_hydra/iso"/>
</dbReference>
<dbReference type="STRING" id="1043003.A0A074VX53"/>
<keyword evidence="6" id="KW-0843">Virulence</keyword>
<comment type="pathway">
    <text evidence="2">Lipid metabolism; fatty acid beta-oxidation.</text>
</comment>
<dbReference type="GO" id="GO:0005777">
    <property type="term" value="C:peroxisome"/>
    <property type="evidence" value="ECO:0007669"/>
    <property type="project" value="UniProtKB-SubCell"/>
</dbReference>
<evidence type="ECO:0000313" key="11">
    <source>
        <dbReference type="Proteomes" id="UP000030672"/>
    </source>
</evidence>
<comment type="similarity">
    <text evidence="3">Belongs to the enoyl-CoA hydratase/isomerase family.</text>
</comment>
<dbReference type="InterPro" id="IPR029045">
    <property type="entry name" value="ClpP/crotonase-like_dom_sf"/>
</dbReference>
<dbReference type="InterPro" id="IPR045002">
    <property type="entry name" value="Ech1-like"/>
</dbReference>
<keyword evidence="4" id="KW-0276">Fatty acid metabolism</keyword>
<keyword evidence="5" id="KW-0007">Acetylation</keyword>
<name>A0A074VX53_AURM1</name>
<evidence type="ECO:0000256" key="6">
    <source>
        <dbReference type="ARBA" id="ARBA00023026"/>
    </source>
</evidence>
<dbReference type="SUPFAM" id="SSF52096">
    <property type="entry name" value="ClpP/crotonase"/>
    <property type="match status" value="1"/>
</dbReference>
<keyword evidence="7" id="KW-0443">Lipid metabolism</keyword>
<keyword evidence="11" id="KW-1185">Reference proteome</keyword>
<dbReference type="PANTHER" id="PTHR43149:SF1">
    <property type="entry name" value="DELTA(3,5)-DELTA(2,4)-DIENOYL-COA ISOMERASE, MITOCHONDRIAL"/>
    <property type="match status" value="1"/>
</dbReference>
<dbReference type="Gene3D" id="3.90.226.10">
    <property type="entry name" value="2-enoyl-CoA Hydratase, Chain A, domain 1"/>
    <property type="match status" value="1"/>
</dbReference>
<dbReference type="InterPro" id="IPR014748">
    <property type="entry name" value="Enoyl-CoA_hydra_C"/>
</dbReference>
<dbReference type="Pfam" id="PF00378">
    <property type="entry name" value="ECH_1"/>
    <property type="match status" value="1"/>
</dbReference>
<evidence type="ECO:0000256" key="5">
    <source>
        <dbReference type="ARBA" id="ARBA00022990"/>
    </source>
</evidence>
<dbReference type="Gene3D" id="1.10.12.10">
    <property type="entry name" value="Lyase 2-enoyl-coa Hydratase, Chain A, domain 2"/>
    <property type="match status" value="1"/>
</dbReference>
<dbReference type="EMBL" id="KL584827">
    <property type="protein sequence ID" value="KEQ65395.1"/>
    <property type="molecule type" value="Genomic_DNA"/>
</dbReference>
<reference evidence="10 11" key="1">
    <citation type="journal article" date="2014" name="BMC Genomics">
        <title>Genome sequencing of four Aureobasidium pullulans varieties: biotechnological potential, stress tolerance, and description of new species.</title>
        <authorList>
            <person name="Gostin Ar C."/>
            <person name="Ohm R.A."/>
            <person name="Kogej T."/>
            <person name="Sonjak S."/>
            <person name="Turk M."/>
            <person name="Zajc J."/>
            <person name="Zalar P."/>
            <person name="Grube M."/>
            <person name="Sun H."/>
            <person name="Han J."/>
            <person name="Sharma A."/>
            <person name="Chiniquy J."/>
            <person name="Ngan C.Y."/>
            <person name="Lipzen A."/>
            <person name="Barry K."/>
            <person name="Grigoriev I.V."/>
            <person name="Gunde-Cimerman N."/>
        </authorList>
    </citation>
    <scope>NUCLEOTIDE SEQUENCE [LARGE SCALE GENOMIC DNA]</scope>
    <source>
        <strain evidence="10 11">CBS 110374</strain>
    </source>
</reference>
<keyword evidence="9" id="KW-0413">Isomerase</keyword>
<sequence>MASTYNYEYFNVTFPGEYVAQVEINRPEKMNAFNDTMWRNMGQIFERLSHDQEVRCVVLTGAGDRAFSAGLDVQAAADAGTLSGNDGLDPARVAHRLRHHIDEFQANISQIEKCEKPVIAVLHGFSFGLALDMTLCADIRICVSTTKFAVKEVDIGLAADIGTLSRLPKANVPMTFIKDVALTARLFTAQEALTNGIVSAVYDTKAEALAQAVEKAKLIASKSPVAVMGTKEVLNYSRDHSVQEGLKYVSVWNAAYCNTADVTDSLTAGIKKTKPVYAKL</sequence>
<evidence type="ECO:0000256" key="7">
    <source>
        <dbReference type="ARBA" id="ARBA00023098"/>
    </source>
</evidence>
<evidence type="ECO:0000256" key="1">
    <source>
        <dbReference type="ARBA" id="ARBA00004275"/>
    </source>
</evidence>
<evidence type="ECO:0000256" key="8">
    <source>
        <dbReference type="ARBA" id="ARBA00023140"/>
    </source>
</evidence>
<dbReference type="GO" id="GO:0005739">
    <property type="term" value="C:mitochondrion"/>
    <property type="evidence" value="ECO:0007669"/>
    <property type="project" value="TreeGrafter"/>
</dbReference>
<dbReference type="FunFam" id="1.10.12.10:FF:000004">
    <property type="entry name" value="Delta3,5-delta2,4-dienoyl-CoA isomerase"/>
    <property type="match status" value="1"/>
</dbReference>
<dbReference type="GO" id="GO:0051750">
    <property type="term" value="F:delta(3,5)-delta(2,4)-dienoyl-CoA isomerase activity"/>
    <property type="evidence" value="ECO:0007669"/>
    <property type="project" value="TreeGrafter"/>
</dbReference>
<dbReference type="UniPathway" id="UPA00659"/>
<dbReference type="CDD" id="cd06558">
    <property type="entry name" value="crotonase-like"/>
    <property type="match status" value="1"/>
</dbReference>
<dbReference type="GO" id="GO:0006635">
    <property type="term" value="P:fatty acid beta-oxidation"/>
    <property type="evidence" value="ECO:0007669"/>
    <property type="project" value="UniProtKB-UniPathway"/>
</dbReference>
<evidence type="ECO:0000256" key="4">
    <source>
        <dbReference type="ARBA" id="ARBA00022832"/>
    </source>
</evidence>
<protein>
    <submittedName>
        <fullName evidence="10">Delta-delta-dienoyl-CoA isomeras-like protein</fullName>
    </submittedName>
</protein>